<organism evidence="1">
    <name type="scientific">Arundo donax</name>
    <name type="common">Giant reed</name>
    <name type="synonym">Donax arundinaceus</name>
    <dbReference type="NCBI Taxonomy" id="35708"/>
    <lineage>
        <taxon>Eukaryota</taxon>
        <taxon>Viridiplantae</taxon>
        <taxon>Streptophyta</taxon>
        <taxon>Embryophyta</taxon>
        <taxon>Tracheophyta</taxon>
        <taxon>Spermatophyta</taxon>
        <taxon>Magnoliopsida</taxon>
        <taxon>Liliopsida</taxon>
        <taxon>Poales</taxon>
        <taxon>Poaceae</taxon>
        <taxon>PACMAD clade</taxon>
        <taxon>Arundinoideae</taxon>
        <taxon>Arundineae</taxon>
        <taxon>Arundo</taxon>
    </lineage>
</organism>
<proteinExistence type="predicted"/>
<reference evidence="1" key="2">
    <citation type="journal article" date="2015" name="Data Brief">
        <title>Shoot transcriptome of the giant reed, Arundo donax.</title>
        <authorList>
            <person name="Barrero R.A."/>
            <person name="Guerrero F.D."/>
            <person name="Moolhuijzen P."/>
            <person name="Goolsby J.A."/>
            <person name="Tidwell J."/>
            <person name="Bellgard S.E."/>
            <person name="Bellgard M.I."/>
        </authorList>
    </citation>
    <scope>NUCLEOTIDE SEQUENCE</scope>
    <source>
        <tissue evidence="1">Shoot tissue taken approximately 20 cm above the soil surface</tissue>
    </source>
</reference>
<sequence length="17" mass="1890">MLVVVCIWCTAAGPRRD</sequence>
<accession>A0A0A9G4U4</accession>
<dbReference type="AlphaFoldDB" id="A0A0A9G4U4"/>
<protein>
    <submittedName>
        <fullName evidence="1">Uncharacterized protein</fullName>
    </submittedName>
</protein>
<evidence type="ECO:0000313" key="1">
    <source>
        <dbReference type="EMBL" id="JAE19532.1"/>
    </source>
</evidence>
<reference evidence="1" key="1">
    <citation type="submission" date="2014-09" db="EMBL/GenBank/DDBJ databases">
        <authorList>
            <person name="Magalhaes I.L.F."/>
            <person name="Oliveira U."/>
            <person name="Santos F.R."/>
            <person name="Vidigal T.H.D.A."/>
            <person name="Brescovit A.D."/>
            <person name="Santos A.J."/>
        </authorList>
    </citation>
    <scope>NUCLEOTIDE SEQUENCE</scope>
    <source>
        <tissue evidence="1">Shoot tissue taken approximately 20 cm above the soil surface</tissue>
    </source>
</reference>
<dbReference type="EMBL" id="GBRH01178364">
    <property type="protein sequence ID" value="JAE19532.1"/>
    <property type="molecule type" value="Transcribed_RNA"/>
</dbReference>
<name>A0A0A9G4U4_ARUDO</name>